<dbReference type="FunCoup" id="F0ZTH7">
    <property type="interactions" value="937"/>
</dbReference>
<feature type="region of interest" description="Disordered" evidence="1">
    <location>
        <begin position="135"/>
        <end position="168"/>
    </location>
</feature>
<name>F0ZTH7_DICPU</name>
<dbReference type="AlphaFoldDB" id="F0ZTH7"/>
<evidence type="ECO:0000313" key="4">
    <source>
        <dbReference type="EMBL" id="EGC32752.1"/>
    </source>
</evidence>
<dbReference type="VEuPathDB" id="AmoebaDB:DICPUDRAFT_37818"/>
<dbReference type="eggNOG" id="ENOG502RGZG">
    <property type="taxonomic scope" value="Eukaryota"/>
</dbReference>
<dbReference type="Proteomes" id="UP000001064">
    <property type="component" value="Unassembled WGS sequence"/>
</dbReference>
<feature type="signal peptide" evidence="3">
    <location>
        <begin position="1"/>
        <end position="21"/>
    </location>
</feature>
<organism evidence="4 5">
    <name type="scientific">Dictyostelium purpureum</name>
    <name type="common">Slime mold</name>
    <dbReference type="NCBI Taxonomy" id="5786"/>
    <lineage>
        <taxon>Eukaryota</taxon>
        <taxon>Amoebozoa</taxon>
        <taxon>Evosea</taxon>
        <taxon>Eumycetozoa</taxon>
        <taxon>Dictyostelia</taxon>
        <taxon>Dictyosteliales</taxon>
        <taxon>Dictyosteliaceae</taxon>
        <taxon>Dictyostelium</taxon>
    </lineage>
</organism>
<evidence type="ECO:0000256" key="1">
    <source>
        <dbReference type="SAM" id="MobiDB-lite"/>
    </source>
</evidence>
<reference evidence="5" key="1">
    <citation type="journal article" date="2011" name="Genome Biol.">
        <title>Comparative genomics of the social amoebae Dictyostelium discoideum and Dictyostelium purpureum.</title>
        <authorList>
            <consortium name="US DOE Joint Genome Institute (JGI-PGF)"/>
            <person name="Sucgang R."/>
            <person name="Kuo A."/>
            <person name="Tian X."/>
            <person name="Salerno W."/>
            <person name="Parikh A."/>
            <person name="Feasley C.L."/>
            <person name="Dalin E."/>
            <person name="Tu H."/>
            <person name="Huang E."/>
            <person name="Barry K."/>
            <person name="Lindquist E."/>
            <person name="Shapiro H."/>
            <person name="Bruce D."/>
            <person name="Schmutz J."/>
            <person name="Salamov A."/>
            <person name="Fey P."/>
            <person name="Gaudet P."/>
            <person name="Anjard C."/>
            <person name="Babu M.M."/>
            <person name="Basu S."/>
            <person name="Bushmanova Y."/>
            <person name="van der Wel H."/>
            <person name="Katoh-Kurasawa M."/>
            <person name="Dinh C."/>
            <person name="Coutinho P.M."/>
            <person name="Saito T."/>
            <person name="Elias M."/>
            <person name="Schaap P."/>
            <person name="Kay R.R."/>
            <person name="Henrissat B."/>
            <person name="Eichinger L."/>
            <person name="Rivero F."/>
            <person name="Putnam N.H."/>
            <person name="West C.M."/>
            <person name="Loomis W.F."/>
            <person name="Chisholm R.L."/>
            <person name="Shaulsky G."/>
            <person name="Strassmann J.E."/>
            <person name="Queller D.C."/>
            <person name="Kuspa A."/>
            <person name="Grigoriev I.V."/>
        </authorList>
    </citation>
    <scope>NUCLEOTIDE SEQUENCE [LARGE SCALE GENOMIC DNA]</scope>
    <source>
        <strain evidence="5">QSDP1</strain>
    </source>
</reference>
<feature type="transmembrane region" description="Helical" evidence="2">
    <location>
        <begin position="388"/>
        <end position="405"/>
    </location>
</feature>
<evidence type="ECO:0000256" key="2">
    <source>
        <dbReference type="SAM" id="Phobius"/>
    </source>
</evidence>
<keyword evidence="2" id="KW-1133">Transmembrane helix</keyword>
<evidence type="ECO:0000313" key="5">
    <source>
        <dbReference type="Proteomes" id="UP000001064"/>
    </source>
</evidence>
<dbReference type="InParanoid" id="F0ZTH7"/>
<dbReference type="KEGG" id="dpp:DICPUDRAFT_37818"/>
<evidence type="ECO:0000256" key="3">
    <source>
        <dbReference type="SAM" id="SignalP"/>
    </source>
</evidence>
<keyword evidence="2" id="KW-0472">Membrane</keyword>
<feature type="compositionally biased region" description="Low complexity" evidence="1">
    <location>
        <begin position="141"/>
        <end position="168"/>
    </location>
</feature>
<protein>
    <submittedName>
        <fullName evidence="4">Uncharacterized protein</fullName>
    </submittedName>
</protein>
<keyword evidence="5" id="KW-1185">Reference proteome</keyword>
<keyword evidence="2" id="KW-0812">Transmembrane</keyword>
<dbReference type="EMBL" id="GL871176">
    <property type="protein sequence ID" value="EGC32752.1"/>
    <property type="molecule type" value="Genomic_DNA"/>
</dbReference>
<feature type="chain" id="PRO_5003265399" evidence="3">
    <location>
        <begin position="22"/>
        <end position="406"/>
    </location>
</feature>
<dbReference type="RefSeq" id="XP_003290715.1">
    <property type="nucleotide sequence ID" value="XM_003290667.1"/>
</dbReference>
<gene>
    <name evidence="4" type="ORF">DICPUDRAFT_37818</name>
</gene>
<keyword evidence="3" id="KW-0732">Signal</keyword>
<accession>F0ZTH7</accession>
<dbReference type="OrthoDB" id="22996at2759"/>
<dbReference type="OMA" id="CNLINST"/>
<dbReference type="GeneID" id="10508339"/>
<proteinExistence type="predicted"/>
<sequence length="406" mass="42580">MKNSNKILALFILFLNKLSSGQFLRTDTFKSATCNGEPSYSSHLVLLNSCNGNYIYKYVPSDVGGATTAGASTNPVTTAGTLSTVDITSIVTQAVTLGMTSAGSGILTAVAGLNVENLQQNADSVSLEVPTASNTLTTGSIPTSNAAQTTTTSQTIGTPTSNAAQTTTSQTIASQTNSGLLTLGLTTVQGITQAITNVISSSLTTGTNTGNVQTGGGKVVQYYCLSVGCGAQCVSIAEFPLGTCTNLGLDHVIYSITNETQLVTKADNTTSPDSNGFCQSFVTPNSACLTSSPSEITQYKNDFCGKGLKINCTSSKYTSYTCIDSNCDQCQMIKQYDLDKCIIQNSTGTIFKSVLKTNITEPITLPPLSSESTNFSSSDSSNASYLSIYNYSLYLFYLIIISIILL</sequence>